<dbReference type="InterPro" id="IPR005129">
    <property type="entry name" value="GTPase_ArgK"/>
</dbReference>
<dbReference type="EC" id="3.6.5.-" evidence="2"/>
<dbReference type="Gene3D" id="1.10.287.130">
    <property type="match status" value="1"/>
</dbReference>
<evidence type="ECO:0000256" key="1">
    <source>
        <dbReference type="ARBA" id="ARBA00009625"/>
    </source>
</evidence>
<comment type="caution">
    <text evidence="2">The sequence shown here is derived from an EMBL/GenBank/DDBJ whole genome shotgun (WGS) entry which is preliminary data.</text>
</comment>
<dbReference type="NCBIfam" id="NF006958">
    <property type="entry name" value="PRK09435.1"/>
    <property type="match status" value="1"/>
</dbReference>
<dbReference type="PANTHER" id="PTHR23408:SF3">
    <property type="entry name" value="METHYLMALONIC ACIDURIA TYPE A PROTEIN, MITOCHONDRIAL"/>
    <property type="match status" value="1"/>
</dbReference>
<comment type="similarity">
    <text evidence="1">Belongs to the SIMIBI class G3E GTPase family. ArgK/MeaB subfamily.</text>
</comment>
<dbReference type="NCBIfam" id="TIGR00750">
    <property type="entry name" value="lao"/>
    <property type="match status" value="1"/>
</dbReference>
<dbReference type="CDD" id="cd03114">
    <property type="entry name" value="MMAA-like"/>
    <property type="match status" value="1"/>
</dbReference>
<evidence type="ECO:0000313" key="3">
    <source>
        <dbReference type="Proteomes" id="UP001168528"/>
    </source>
</evidence>
<dbReference type="Gene3D" id="1.20.5.170">
    <property type="match status" value="1"/>
</dbReference>
<gene>
    <name evidence="2" type="primary">meaB</name>
    <name evidence="2" type="ORF">Q0590_31920</name>
</gene>
<protein>
    <submittedName>
        <fullName evidence="2">Methylmalonyl Co-A mutase-associated GTPase MeaB</fullName>
        <ecNumber evidence="2">3.6.5.-</ecNumber>
    </submittedName>
</protein>
<dbReference type="Gene3D" id="3.40.50.300">
    <property type="entry name" value="P-loop containing nucleotide triphosphate hydrolases"/>
    <property type="match status" value="1"/>
</dbReference>
<dbReference type="PANTHER" id="PTHR23408">
    <property type="entry name" value="METHYLMALONYL-COA MUTASE"/>
    <property type="match status" value="1"/>
</dbReference>
<dbReference type="RefSeq" id="WP_302041724.1">
    <property type="nucleotide sequence ID" value="NZ_JAUKPO010000038.1"/>
</dbReference>
<dbReference type="SUPFAM" id="SSF52540">
    <property type="entry name" value="P-loop containing nucleoside triphosphate hydrolases"/>
    <property type="match status" value="1"/>
</dbReference>
<dbReference type="Pfam" id="PF03308">
    <property type="entry name" value="MeaB"/>
    <property type="match status" value="1"/>
</dbReference>
<evidence type="ECO:0000313" key="2">
    <source>
        <dbReference type="EMBL" id="MDO1450925.1"/>
    </source>
</evidence>
<name>A0ABT8RJ81_9BACT</name>
<dbReference type="GO" id="GO:0016787">
    <property type="term" value="F:hydrolase activity"/>
    <property type="evidence" value="ECO:0007669"/>
    <property type="project" value="UniProtKB-KW"/>
</dbReference>
<proteinExistence type="inferred from homology"/>
<dbReference type="InterPro" id="IPR027417">
    <property type="entry name" value="P-loop_NTPase"/>
</dbReference>
<dbReference type="Proteomes" id="UP001168528">
    <property type="component" value="Unassembled WGS sequence"/>
</dbReference>
<keyword evidence="2" id="KW-0378">Hydrolase</keyword>
<reference evidence="2" key="1">
    <citation type="submission" date="2023-07" db="EMBL/GenBank/DDBJ databases">
        <title>The genome sequence of Rhodocytophaga aerolata KACC 12507.</title>
        <authorList>
            <person name="Zhang X."/>
        </authorList>
    </citation>
    <scope>NUCLEOTIDE SEQUENCE</scope>
    <source>
        <strain evidence="2">KACC 12507</strain>
    </source>
</reference>
<keyword evidence="3" id="KW-1185">Reference proteome</keyword>
<dbReference type="EMBL" id="JAUKPO010000038">
    <property type="protein sequence ID" value="MDO1450925.1"/>
    <property type="molecule type" value="Genomic_DNA"/>
</dbReference>
<accession>A0ABT8RJ81</accession>
<organism evidence="2 3">
    <name type="scientific">Rhodocytophaga aerolata</name>
    <dbReference type="NCBI Taxonomy" id="455078"/>
    <lineage>
        <taxon>Bacteria</taxon>
        <taxon>Pseudomonadati</taxon>
        <taxon>Bacteroidota</taxon>
        <taxon>Cytophagia</taxon>
        <taxon>Cytophagales</taxon>
        <taxon>Rhodocytophagaceae</taxon>
        <taxon>Rhodocytophaga</taxon>
    </lineage>
</organism>
<sequence>MNKKRNRHPVKTYFDGILRSDRLLLSQAITLAESNLPADQKLAQELLTQVLPHTGRAIRIGITGVPGVGKSTFIEVFGKIITSLGKKLAVLAVDPSSQRTRGSIMGDKTRMETLSNDPLAYIRPSPAGNSLGGVTRNTRQALLLCEAAGYEVIIIETVGVGQSETAVHGMVDFFLLLALAGAGDELQGIKRGIMEMADAIAITKADGQNKQAAEQAAAMYKNALHLFPLSEKKWNPPVVTCSAYTQEGIRQVWEIITVYHQQMQASGYLLKNRQTQSLQWMYETIKQGLEGNFYNHPQIQAQLPVIEQEVINGQLPALTAALHLLSLFKVS</sequence>